<dbReference type="GO" id="GO:0008013">
    <property type="term" value="F:beta-catenin binding"/>
    <property type="evidence" value="ECO:0007669"/>
    <property type="project" value="TreeGrafter"/>
</dbReference>
<feature type="compositionally biased region" description="Basic and acidic residues" evidence="3">
    <location>
        <begin position="1"/>
        <end position="24"/>
    </location>
</feature>
<evidence type="ECO:0000313" key="5">
    <source>
        <dbReference type="EMBL" id="KAH8038071.1"/>
    </source>
</evidence>
<reference evidence="5" key="1">
    <citation type="journal article" date="2020" name="Cell">
        <title>Large-Scale Comparative Analyses of Tick Genomes Elucidate Their Genetic Diversity and Vector Capacities.</title>
        <authorList>
            <consortium name="Tick Genome and Microbiome Consortium (TIGMIC)"/>
            <person name="Jia N."/>
            <person name="Wang J."/>
            <person name="Shi W."/>
            <person name="Du L."/>
            <person name="Sun Y."/>
            <person name="Zhan W."/>
            <person name="Jiang J.F."/>
            <person name="Wang Q."/>
            <person name="Zhang B."/>
            <person name="Ji P."/>
            <person name="Bell-Sakyi L."/>
            <person name="Cui X.M."/>
            <person name="Yuan T.T."/>
            <person name="Jiang B.G."/>
            <person name="Yang W.F."/>
            <person name="Lam T.T."/>
            <person name="Chang Q.C."/>
            <person name="Ding S.J."/>
            <person name="Wang X.J."/>
            <person name="Zhu J.G."/>
            <person name="Ruan X.D."/>
            <person name="Zhao L."/>
            <person name="Wei J.T."/>
            <person name="Ye R.Z."/>
            <person name="Que T.C."/>
            <person name="Du C.H."/>
            <person name="Zhou Y.H."/>
            <person name="Cheng J.X."/>
            <person name="Dai P.F."/>
            <person name="Guo W.B."/>
            <person name="Han X.H."/>
            <person name="Huang E.J."/>
            <person name="Li L.F."/>
            <person name="Wei W."/>
            <person name="Gao Y.C."/>
            <person name="Liu J.Z."/>
            <person name="Shao H.Z."/>
            <person name="Wang X."/>
            <person name="Wang C.C."/>
            <person name="Yang T.C."/>
            <person name="Huo Q.B."/>
            <person name="Li W."/>
            <person name="Chen H.Y."/>
            <person name="Chen S.E."/>
            <person name="Zhou L.G."/>
            <person name="Ni X.B."/>
            <person name="Tian J.H."/>
            <person name="Sheng Y."/>
            <person name="Liu T."/>
            <person name="Pan Y.S."/>
            <person name="Xia L.Y."/>
            <person name="Li J."/>
            <person name="Zhao F."/>
            <person name="Cao W.C."/>
        </authorList>
    </citation>
    <scope>NUCLEOTIDE SEQUENCE</scope>
    <source>
        <strain evidence="5">Rmic-2018</strain>
    </source>
</reference>
<comment type="caution">
    <text evidence="5">The sequence shown here is derived from an EMBL/GenBank/DDBJ whole genome shotgun (WGS) entry which is preliminary data.</text>
</comment>
<evidence type="ECO:0000256" key="3">
    <source>
        <dbReference type="SAM" id="MobiDB-lite"/>
    </source>
</evidence>
<feature type="domain" description="RGS" evidence="4">
    <location>
        <begin position="80"/>
        <end position="202"/>
    </location>
</feature>
<feature type="compositionally biased region" description="Low complexity" evidence="3">
    <location>
        <begin position="604"/>
        <end position="623"/>
    </location>
</feature>
<comment type="subcellular location">
    <subcellularLocation>
        <location evidence="1">Cytoplasm</location>
    </subcellularLocation>
</comment>
<feature type="compositionally biased region" description="Polar residues" evidence="3">
    <location>
        <begin position="347"/>
        <end position="369"/>
    </location>
</feature>
<dbReference type="GO" id="GO:0032436">
    <property type="term" value="P:positive regulation of proteasomal ubiquitin-dependent protein catabolic process"/>
    <property type="evidence" value="ECO:0007669"/>
    <property type="project" value="TreeGrafter"/>
</dbReference>
<feature type="region of interest" description="Disordered" evidence="3">
    <location>
        <begin position="1"/>
        <end position="43"/>
    </location>
</feature>
<dbReference type="GO" id="GO:0005634">
    <property type="term" value="C:nucleus"/>
    <property type="evidence" value="ECO:0007669"/>
    <property type="project" value="TreeGrafter"/>
</dbReference>
<feature type="region of interest" description="Disordered" evidence="3">
    <location>
        <begin position="321"/>
        <end position="386"/>
    </location>
</feature>
<dbReference type="GO" id="GO:0019901">
    <property type="term" value="F:protein kinase binding"/>
    <property type="evidence" value="ECO:0007669"/>
    <property type="project" value="TreeGrafter"/>
</dbReference>
<reference evidence="5" key="2">
    <citation type="submission" date="2021-09" db="EMBL/GenBank/DDBJ databases">
        <authorList>
            <person name="Jia N."/>
            <person name="Wang J."/>
            <person name="Shi W."/>
            <person name="Du L."/>
            <person name="Sun Y."/>
            <person name="Zhan W."/>
            <person name="Jiang J."/>
            <person name="Wang Q."/>
            <person name="Zhang B."/>
            <person name="Ji P."/>
            <person name="Sakyi L.B."/>
            <person name="Cui X."/>
            <person name="Yuan T."/>
            <person name="Jiang B."/>
            <person name="Yang W."/>
            <person name="Lam T.T.-Y."/>
            <person name="Chang Q."/>
            <person name="Ding S."/>
            <person name="Wang X."/>
            <person name="Zhu J."/>
            <person name="Ruan X."/>
            <person name="Zhao L."/>
            <person name="Wei J."/>
            <person name="Que T."/>
            <person name="Du C."/>
            <person name="Cheng J."/>
            <person name="Dai P."/>
            <person name="Han X."/>
            <person name="Huang E."/>
            <person name="Gao Y."/>
            <person name="Liu J."/>
            <person name="Shao H."/>
            <person name="Ye R."/>
            <person name="Li L."/>
            <person name="Wei W."/>
            <person name="Wang X."/>
            <person name="Wang C."/>
            <person name="Huo Q."/>
            <person name="Li W."/>
            <person name="Guo W."/>
            <person name="Chen H."/>
            <person name="Chen S."/>
            <person name="Zhou L."/>
            <person name="Zhou L."/>
            <person name="Ni X."/>
            <person name="Tian J."/>
            <person name="Zhou Y."/>
            <person name="Sheng Y."/>
            <person name="Liu T."/>
            <person name="Pan Y."/>
            <person name="Xia L."/>
            <person name="Li J."/>
            <person name="Zhao F."/>
            <person name="Cao W."/>
        </authorList>
    </citation>
    <scope>NUCLEOTIDE SEQUENCE</scope>
    <source>
        <strain evidence="5">Rmic-2018</strain>
        <tissue evidence="5">Larvae</tissue>
    </source>
</reference>
<dbReference type="Gene3D" id="1.10.196.10">
    <property type="match status" value="1"/>
</dbReference>
<dbReference type="PANTHER" id="PTHR46102:SF2">
    <property type="entry name" value="AXIN"/>
    <property type="match status" value="1"/>
</dbReference>
<dbReference type="PANTHER" id="PTHR46102">
    <property type="entry name" value="AXIN"/>
    <property type="match status" value="1"/>
</dbReference>
<dbReference type="GO" id="GO:0005737">
    <property type="term" value="C:cytoplasm"/>
    <property type="evidence" value="ECO:0007669"/>
    <property type="project" value="UniProtKB-SubCell"/>
</dbReference>
<gene>
    <name evidence="5" type="ORF">HPB51_021628</name>
</gene>
<dbReference type="AlphaFoldDB" id="A0A9J6EV57"/>
<dbReference type="EMBL" id="JABSTU010000002">
    <property type="protein sequence ID" value="KAH8038071.1"/>
    <property type="molecule type" value="Genomic_DNA"/>
</dbReference>
<dbReference type="GO" id="GO:0060090">
    <property type="term" value="F:molecular adaptor activity"/>
    <property type="evidence" value="ECO:0007669"/>
    <property type="project" value="TreeGrafter"/>
</dbReference>
<evidence type="ECO:0000256" key="2">
    <source>
        <dbReference type="ARBA" id="ARBA00022490"/>
    </source>
</evidence>
<dbReference type="GO" id="GO:0090090">
    <property type="term" value="P:negative regulation of canonical Wnt signaling pathway"/>
    <property type="evidence" value="ECO:0007669"/>
    <property type="project" value="InterPro"/>
</dbReference>
<dbReference type="Gene3D" id="1.10.167.10">
    <property type="entry name" value="Regulator of G-protein Signalling 4, domain 2"/>
    <property type="match status" value="1"/>
</dbReference>
<dbReference type="PRINTS" id="PR01301">
    <property type="entry name" value="RGSPROTEIN"/>
</dbReference>
<evidence type="ECO:0000256" key="1">
    <source>
        <dbReference type="ARBA" id="ARBA00004496"/>
    </source>
</evidence>
<protein>
    <recommendedName>
        <fullName evidence="4">RGS domain-containing protein</fullName>
    </recommendedName>
</protein>
<accession>A0A9J6EV57</accession>
<feature type="region of interest" description="Disordered" evidence="3">
    <location>
        <begin position="52"/>
        <end position="71"/>
    </location>
</feature>
<dbReference type="InterPro" id="IPR044926">
    <property type="entry name" value="RGS_subdomain_2"/>
</dbReference>
<proteinExistence type="predicted"/>
<dbReference type="GO" id="GO:0031625">
    <property type="term" value="F:ubiquitin protein ligase binding"/>
    <property type="evidence" value="ECO:0007669"/>
    <property type="project" value="TreeGrafter"/>
</dbReference>
<sequence length="651" mass="68974">MEDGDPGGRHPAEGADSRYHREGSPRPPWDPGKGFPEEMGYSSSVGRGSSCGLASTASDSGRAAAGSSTATGGPLRWAQDLRSLLVDLEGLRLFEQFLEQEGAEKHGLYFWFACNGLRSCPEPSVQLQWLRGLAANLKRVGSIAATFYISTEVKSWIPMSCAMSRLVVDVSLFDQAQREFEQFLQRSAYPKFLQSDLYVEHVNKCHALARAASEEASAVAASEGTPSRGDDGQVGCCSEELSVAADAPGAAVADTGSGEDDSSPPPVLPPLGLEILPTVKEDEELSAGASPAPLTRRNVRKLYRYGEQLPRLVTRLASEATSAIRPKSSGAAGGSSSSLGVPHPYHVNNSSFVPPSAQDSELHSLSSGAYTDDTGTDVDSVPPATVPCSASAVKESLIQRATHRMSIRKNANINRDSLGENVLIPRTQMEHPYSLAEKNPEKFATSIIEKLHAVKKQLDCGERLERFHRAQAEDFPAAPPRGPPLAGAVVAAPSASGSGVPLGPAPANPGFCERLLGIPADEVSSQSILDEHVSRVFDSPLSHTPPRAPSPRHRFGPAVPSPYAVLGHQHWHKKERDACSSDSGAVRDFSPDDDAVHGSRRRAQGGCAASGSSATSRRTFRSGPQPSDSGVDSGASAVCEQLPVNQGATER</sequence>
<dbReference type="InterPro" id="IPR036305">
    <property type="entry name" value="RGS_sf"/>
</dbReference>
<organism evidence="5 6">
    <name type="scientific">Rhipicephalus microplus</name>
    <name type="common">Cattle tick</name>
    <name type="synonym">Boophilus microplus</name>
    <dbReference type="NCBI Taxonomy" id="6941"/>
    <lineage>
        <taxon>Eukaryota</taxon>
        <taxon>Metazoa</taxon>
        <taxon>Ecdysozoa</taxon>
        <taxon>Arthropoda</taxon>
        <taxon>Chelicerata</taxon>
        <taxon>Arachnida</taxon>
        <taxon>Acari</taxon>
        <taxon>Parasitiformes</taxon>
        <taxon>Ixodida</taxon>
        <taxon>Ixodoidea</taxon>
        <taxon>Ixodidae</taxon>
        <taxon>Rhipicephalinae</taxon>
        <taxon>Rhipicephalus</taxon>
        <taxon>Boophilus</taxon>
    </lineage>
</organism>
<feature type="compositionally biased region" description="Low complexity" evidence="3">
    <location>
        <begin position="328"/>
        <end position="338"/>
    </location>
</feature>
<feature type="compositionally biased region" description="Low complexity" evidence="3">
    <location>
        <begin position="54"/>
        <end position="71"/>
    </location>
</feature>
<keyword evidence="6" id="KW-1185">Reference proteome</keyword>
<dbReference type="SMART" id="SM00315">
    <property type="entry name" value="RGS"/>
    <property type="match status" value="1"/>
</dbReference>
<dbReference type="Pfam" id="PF00615">
    <property type="entry name" value="RGS"/>
    <property type="match status" value="1"/>
</dbReference>
<dbReference type="GO" id="GO:0048468">
    <property type="term" value="P:cell development"/>
    <property type="evidence" value="ECO:0007669"/>
    <property type="project" value="TreeGrafter"/>
</dbReference>
<dbReference type="SUPFAM" id="SSF48097">
    <property type="entry name" value="Regulator of G-protein signaling, RGS"/>
    <property type="match status" value="1"/>
</dbReference>
<evidence type="ECO:0000259" key="4">
    <source>
        <dbReference type="PROSITE" id="PS50132"/>
    </source>
</evidence>
<dbReference type="GO" id="GO:0030877">
    <property type="term" value="C:beta-catenin destruction complex"/>
    <property type="evidence" value="ECO:0007669"/>
    <property type="project" value="TreeGrafter"/>
</dbReference>
<dbReference type="InterPro" id="IPR043581">
    <property type="entry name" value="Axin-like"/>
</dbReference>
<dbReference type="GO" id="GO:0005886">
    <property type="term" value="C:plasma membrane"/>
    <property type="evidence" value="ECO:0007669"/>
    <property type="project" value="TreeGrafter"/>
</dbReference>
<feature type="region of interest" description="Disordered" evidence="3">
    <location>
        <begin position="539"/>
        <end position="651"/>
    </location>
</feature>
<dbReference type="Proteomes" id="UP000821866">
    <property type="component" value="Chromosome 10"/>
</dbReference>
<dbReference type="InterPro" id="IPR016137">
    <property type="entry name" value="RGS"/>
</dbReference>
<dbReference type="VEuPathDB" id="VectorBase:LOC119180247"/>
<dbReference type="PROSITE" id="PS50132">
    <property type="entry name" value="RGS"/>
    <property type="match status" value="1"/>
</dbReference>
<feature type="region of interest" description="Disordered" evidence="3">
    <location>
        <begin position="248"/>
        <end position="271"/>
    </location>
</feature>
<dbReference type="InterPro" id="IPR014936">
    <property type="entry name" value="Axin_b-cat-bd"/>
</dbReference>
<dbReference type="Pfam" id="PF08833">
    <property type="entry name" value="Axin_b-cat_bind"/>
    <property type="match status" value="1"/>
</dbReference>
<dbReference type="InterPro" id="IPR024066">
    <property type="entry name" value="RGS_subdom1/3"/>
</dbReference>
<keyword evidence="2" id="KW-0963">Cytoplasm</keyword>
<name>A0A9J6EV57_RHIMP</name>
<evidence type="ECO:0000313" key="6">
    <source>
        <dbReference type="Proteomes" id="UP000821866"/>
    </source>
</evidence>